<feature type="domain" description="Tyr recombinase" evidence="2">
    <location>
        <begin position="1"/>
        <end position="177"/>
    </location>
</feature>
<accession>A0A1G6IVF8</accession>
<evidence type="ECO:0000313" key="4">
    <source>
        <dbReference type="Proteomes" id="UP000324896"/>
    </source>
</evidence>
<dbReference type="InterPro" id="IPR050090">
    <property type="entry name" value="Tyrosine_recombinase_XerCD"/>
</dbReference>
<dbReference type="InterPro" id="IPR011010">
    <property type="entry name" value="DNA_brk_join_enz"/>
</dbReference>
<organism evidence="3 4">
    <name type="scientific">Halanaerobium congolense</name>
    <dbReference type="NCBI Taxonomy" id="54121"/>
    <lineage>
        <taxon>Bacteria</taxon>
        <taxon>Bacillati</taxon>
        <taxon>Bacillota</taxon>
        <taxon>Clostridia</taxon>
        <taxon>Halanaerobiales</taxon>
        <taxon>Halanaerobiaceae</taxon>
        <taxon>Halanaerobium</taxon>
    </lineage>
</organism>
<sequence>MNKVDPIRDKSLIEEIKTELLKDNYRNYLLFVLGINTGLRIGDILKLKVQDVRNKTHIILKEQKTGKTKKFFINSVLREALDRYIKNMSDHEYLFQSRNGTNQPLSRSQAYRVLNKAGETVGLDNIGCHSTRKTFGYHHYKQYKDVALLQELFNHSAPSITLEYIGINQDVMDNSMKNFSL</sequence>
<dbReference type="Gene3D" id="1.10.443.10">
    <property type="entry name" value="Intergrase catalytic core"/>
    <property type="match status" value="1"/>
</dbReference>
<evidence type="ECO:0000313" key="3">
    <source>
        <dbReference type="EMBL" id="SDC10391.1"/>
    </source>
</evidence>
<gene>
    <name evidence="3" type="ORF">SAMN04488597_10295</name>
</gene>
<dbReference type="RefSeq" id="WP_149796612.1">
    <property type="nucleotide sequence ID" value="NZ_FMYT01000002.1"/>
</dbReference>
<dbReference type="PROSITE" id="PS51898">
    <property type="entry name" value="TYR_RECOMBINASE"/>
    <property type="match status" value="1"/>
</dbReference>
<reference evidence="3 4" key="1">
    <citation type="submission" date="2016-10" db="EMBL/GenBank/DDBJ databases">
        <authorList>
            <person name="Varghese N."/>
            <person name="Submissions S."/>
        </authorList>
    </citation>
    <scope>NUCLEOTIDE SEQUENCE [LARGE SCALE GENOMIC DNA]</scope>
    <source>
        <strain evidence="3 4">WG10</strain>
    </source>
</reference>
<dbReference type="InterPro" id="IPR002104">
    <property type="entry name" value="Integrase_catalytic"/>
</dbReference>
<evidence type="ECO:0000259" key="2">
    <source>
        <dbReference type="PROSITE" id="PS51898"/>
    </source>
</evidence>
<dbReference type="GO" id="GO:0003677">
    <property type="term" value="F:DNA binding"/>
    <property type="evidence" value="ECO:0007669"/>
    <property type="project" value="InterPro"/>
</dbReference>
<dbReference type="AlphaFoldDB" id="A0A1G6IVF8"/>
<dbReference type="CDD" id="cd01192">
    <property type="entry name" value="INT_C_like_3"/>
    <property type="match status" value="1"/>
</dbReference>
<dbReference type="SUPFAM" id="SSF56349">
    <property type="entry name" value="DNA breaking-rejoining enzymes"/>
    <property type="match status" value="1"/>
</dbReference>
<dbReference type="PANTHER" id="PTHR30349:SF82">
    <property type="entry name" value="INTEGRASE_RECOMBINASE YOEC-RELATED"/>
    <property type="match status" value="1"/>
</dbReference>
<evidence type="ECO:0000256" key="1">
    <source>
        <dbReference type="ARBA" id="ARBA00023172"/>
    </source>
</evidence>
<dbReference type="Proteomes" id="UP000324896">
    <property type="component" value="Unassembled WGS sequence"/>
</dbReference>
<dbReference type="GO" id="GO:0006310">
    <property type="term" value="P:DNA recombination"/>
    <property type="evidence" value="ECO:0007669"/>
    <property type="project" value="UniProtKB-KW"/>
</dbReference>
<name>A0A1G6IVF8_9FIRM</name>
<dbReference type="InterPro" id="IPR013762">
    <property type="entry name" value="Integrase-like_cat_sf"/>
</dbReference>
<dbReference type="Pfam" id="PF00589">
    <property type="entry name" value="Phage_integrase"/>
    <property type="match status" value="1"/>
</dbReference>
<proteinExistence type="predicted"/>
<dbReference type="PANTHER" id="PTHR30349">
    <property type="entry name" value="PHAGE INTEGRASE-RELATED"/>
    <property type="match status" value="1"/>
</dbReference>
<keyword evidence="1" id="KW-0233">DNA recombination</keyword>
<dbReference type="EMBL" id="FMYT01000002">
    <property type="protein sequence ID" value="SDC10391.1"/>
    <property type="molecule type" value="Genomic_DNA"/>
</dbReference>
<dbReference type="GO" id="GO:0015074">
    <property type="term" value="P:DNA integration"/>
    <property type="evidence" value="ECO:0007669"/>
    <property type="project" value="InterPro"/>
</dbReference>
<protein>
    <submittedName>
        <fullName evidence="3">Phage integrase family protein</fullName>
    </submittedName>
</protein>